<evidence type="ECO:0000259" key="2">
    <source>
        <dbReference type="Pfam" id="PF00534"/>
    </source>
</evidence>
<keyword evidence="5" id="KW-1185">Reference proteome</keyword>
<dbReference type="PANTHER" id="PTHR45947">
    <property type="entry name" value="SULFOQUINOVOSYL TRANSFERASE SQD2"/>
    <property type="match status" value="1"/>
</dbReference>
<dbReference type="EMBL" id="FOYT01000001">
    <property type="protein sequence ID" value="SFR34811.1"/>
    <property type="molecule type" value="Genomic_DNA"/>
</dbReference>
<evidence type="ECO:0000313" key="5">
    <source>
        <dbReference type="Proteomes" id="UP000198531"/>
    </source>
</evidence>
<feature type="region of interest" description="Disordered" evidence="1">
    <location>
        <begin position="350"/>
        <end position="396"/>
    </location>
</feature>
<dbReference type="PANTHER" id="PTHR45947:SF3">
    <property type="entry name" value="SULFOQUINOVOSYL TRANSFERASE SQD2"/>
    <property type="match status" value="1"/>
</dbReference>
<dbReference type="Pfam" id="PF00534">
    <property type="entry name" value="Glycos_transf_1"/>
    <property type="match status" value="1"/>
</dbReference>
<keyword evidence="4" id="KW-0808">Transferase</keyword>
<name>A0A1I6FY33_9EURY</name>
<dbReference type="CDD" id="cd03801">
    <property type="entry name" value="GT4_PimA-like"/>
    <property type="match status" value="1"/>
</dbReference>
<evidence type="ECO:0000256" key="1">
    <source>
        <dbReference type="SAM" id="MobiDB-lite"/>
    </source>
</evidence>
<feature type="domain" description="Glycosyl transferase family 1" evidence="2">
    <location>
        <begin position="157"/>
        <end position="321"/>
    </location>
</feature>
<organism evidence="4 5">
    <name type="scientific">Halogeometricum rufum</name>
    <dbReference type="NCBI Taxonomy" id="553469"/>
    <lineage>
        <taxon>Archaea</taxon>
        <taxon>Methanobacteriati</taxon>
        <taxon>Methanobacteriota</taxon>
        <taxon>Stenosarchaea group</taxon>
        <taxon>Halobacteria</taxon>
        <taxon>Halobacteriales</taxon>
        <taxon>Haloferacaceae</taxon>
        <taxon>Halogeometricum</taxon>
    </lineage>
</organism>
<dbReference type="Gene3D" id="3.40.50.2000">
    <property type="entry name" value="Glycogen Phosphorylase B"/>
    <property type="match status" value="2"/>
</dbReference>
<dbReference type="AlphaFoldDB" id="A0A1I6FY33"/>
<dbReference type="STRING" id="553469.SAMN04487947_0221"/>
<dbReference type="SUPFAM" id="SSF53756">
    <property type="entry name" value="UDP-Glycosyltransferase/glycogen phosphorylase"/>
    <property type="match status" value="1"/>
</dbReference>
<dbReference type="OrthoDB" id="282753at2157"/>
<feature type="domain" description="Glycosyltransferase subfamily 4-like N-terminal" evidence="3">
    <location>
        <begin position="61"/>
        <end position="141"/>
    </location>
</feature>
<dbReference type="GO" id="GO:0016758">
    <property type="term" value="F:hexosyltransferase activity"/>
    <property type="evidence" value="ECO:0007669"/>
    <property type="project" value="TreeGrafter"/>
</dbReference>
<dbReference type="InterPro" id="IPR050194">
    <property type="entry name" value="Glycosyltransferase_grp1"/>
</dbReference>
<dbReference type="RefSeq" id="WP_089803899.1">
    <property type="nucleotide sequence ID" value="NZ_FOYT01000001.1"/>
</dbReference>
<dbReference type="Proteomes" id="UP000198531">
    <property type="component" value="Unassembled WGS sequence"/>
</dbReference>
<reference evidence="5" key="1">
    <citation type="submission" date="2016-10" db="EMBL/GenBank/DDBJ databases">
        <authorList>
            <person name="Varghese N."/>
            <person name="Submissions S."/>
        </authorList>
    </citation>
    <scope>NUCLEOTIDE SEQUENCE [LARGE SCALE GENOMIC DNA]</scope>
    <source>
        <strain evidence="5">CGMCC 1.7736</strain>
    </source>
</reference>
<accession>A0A1I6FY33</accession>
<feature type="compositionally biased region" description="Basic and acidic residues" evidence="1">
    <location>
        <begin position="367"/>
        <end position="377"/>
    </location>
</feature>
<gene>
    <name evidence="4" type="ORF">SAMN04487947_0221</name>
</gene>
<protein>
    <submittedName>
        <fullName evidence="4">Glycosyltransferase involved in cell wall bisynthesis</fullName>
    </submittedName>
</protein>
<dbReference type="Pfam" id="PF13439">
    <property type="entry name" value="Glyco_transf_4"/>
    <property type="match status" value="1"/>
</dbReference>
<feature type="compositionally biased region" description="Acidic residues" evidence="1">
    <location>
        <begin position="353"/>
        <end position="366"/>
    </location>
</feature>
<evidence type="ECO:0000259" key="3">
    <source>
        <dbReference type="Pfam" id="PF13439"/>
    </source>
</evidence>
<evidence type="ECO:0000313" key="4">
    <source>
        <dbReference type="EMBL" id="SFR34811.1"/>
    </source>
</evidence>
<dbReference type="InterPro" id="IPR028098">
    <property type="entry name" value="Glyco_trans_4-like_N"/>
</dbReference>
<sequence length="396" mass="41642">MRVALVVPGSVDATSGGFAYDRALLEELRAAGDEARVVSVPWRRYPLGVVDALSTPPLGDADVVLADELAHPALLRLDADAPVVALVHHLRCDATEGLPAAVARTLERRFLRGCDAAVCTSRATARSVERHAPGLPTHVAPPADTQFDPAVTADEVAERAREDPFRVAFVGNLVPRKGVLTLLDALARLDAGGSAPSWRATFVGAHADETYLRRVRDRIRRHGLGDAVRLSGSLPTDETAAVLRESHVYAMPSTHEGFGIAYLEAMGFGLPVVASASGGASDLVDGEAGVLVDPGDAAAVGDALAGFAADRERLAAAGRAALDRYRAHPSWTETVADLRGFLGDVAAMGAEATADDEERTADDEERTADCDEARPDTDGATSDAAGHRRTRAEGER</sequence>
<proteinExistence type="predicted"/>
<dbReference type="InterPro" id="IPR001296">
    <property type="entry name" value="Glyco_trans_1"/>
</dbReference>